<dbReference type="EMBL" id="MFQN01000007">
    <property type="protein sequence ID" value="OGH75544.1"/>
    <property type="molecule type" value="Genomic_DNA"/>
</dbReference>
<name>A0A1F6MV69_9BACT</name>
<dbReference type="AlphaFoldDB" id="A0A1F6MV69"/>
<reference evidence="1 2" key="1">
    <citation type="journal article" date="2016" name="Nat. Commun.">
        <title>Thousands of microbial genomes shed light on interconnected biogeochemical processes in an aquifer system.</title>
        <authorList>
            <person name="Anantharaman K."/>
            <person name="Brown C.T."/>
            <person name="Hug L.A."/>
            <person name="Sharon I."/>
            <person name="Castelle C.J."/>
            <person name="Probst A.J."/>
            <person name="Thomas B.C."/>
            <person name="Singh A."/>
            <person name="Wilkins M.J."/>
            <person name="Karaoz U."/>
            <person name="Brodie E.L."/>
            <person name="Williams K.H."/>
            <person name="Hubbard S.S."/>
            <person name="Banfield J.F."/>
        </authorList>
    </citation>
    <scope>NUCLEOTIDE SEQUENCE [LARGE SCALE GENOMIC DNA]</scope>
</reference>
<comment type="caution">
    <text evidence="1">The sequence shown here is derived from an EMBL/GenBank/DDBJ whole genome shotgun (WGS) entry which is preliminary data.</text>
</comment>
<organism evidence="1 2">
    <name type="scientific">Candidatus Magasanikbacteria bacterium RIFCSPLOWO2_12_FULL_43_12</name>
    <dbReference type="NCBI Taxonomy" id="1798692"/>
    <lineage>
        <taxon>Bacteria</taxon>
        <taxon>Candidatus Magasanikiibacteriota</taxon>
    </lineage>
</organism>
<accession>A0A1F6MV69</accession>
<gene>
    <name evidence="1" type="ORF">A3G00_00580</name>
</gene>
<proteinExistence type="predicted"/>
<sequence length="214" mass="24287">MPKAKNVFMIVKVLGWLVSVIGALLEELKDLLGDNEEAINERLHQLVKPDGRKTVKKMAALIAGQEPTTSAPAPANWWDKFLEMMISACGFVSFRNSDINSKNFPYDGGDLDQKHVETLSIKQKLRELGRSTMPTQEVKDYIDSQGYRSATLVELLWWWLKNPDKHKDCLVFALGSVWRALVPYVLGDGGRRELDLLSAENDWDEHCLFAVVRK</sequence>
<evidence type="ECO:0000313" key="1">
    <source>
        <dbReference type="EMBL" id="OGH75544.1"/>
    </source>
</evidence>
<evidence type="ECO:0000313" key="2">
    <source>
        <dbReference type="Proteomes" id="UP000178347"/>
    </source>
</evidence>
<protein>
    <submittedName>
        <fullName evidence="1">Uncharacterized protein</fullName>
    </submittedName>
</protein>
<dbReference type="Proteomes" id="UP000178347">
    <property type="component" value="Unassembled WGS sequence"/>
</dbReference>